<protein>
    <submittedName>
        <fullName evidence="1">Uncharacterized protein</fullName>
    </submittedName>
</protein>
<dbReference type="AlphaFoldDB" id="A0A5A7QGZ5"/>
<sequence>MKTILWNCRGLGGPSTVSQLKDAIRIHLPCFISISETKRNKFFTNTVFKKLGFADRRYTVEPEGSSGGLLLMWNTEVEILQILSSNYCIQVVFKRAKEESKEWLILVWRLKRSCGDFDKRGRSRSQRSCEKFNNFIGRIGMMEIKIEGYPFTWCNNRRDEGFVEEKLDRVFGSYSWLSAHKEAKVCTSYRSSSYHSMLIMDSGSSKSHFFKRFCFDKRWLSKRGCKEQVEKAWNSPVEGSMMFLLGSLYCTD</sequence>
<keyword evidence="2" id="KW-1185">Reference proteome</keyword>
<dbReference type="SUPFAM" id="SSF56219">
    <property type="entry name" value="DNase I-like"/>
    <property type="match status" value="1"/>
</dbReference>
<name>A0A5A7QGZ5_STRAF</name>
<proteinExistence type="predicted"/>
<comment type="caution">
    <text evidence="1">The sequence shown here is derived from an EMBL/GenBank/DDBJ whole genome shotgun (WGS) entry which is preliminary data.</text>
</comment>
<evidence type="ECO:0000313" key="1">
    <source>
        <dbReference type="EMBL" id="GER44450.1"/>
    </source>
</evidence>
<accession>A0A5A7QGZ5</accession>
<dbReference type="Proteomes" id="UP000325081">
    <property type="component" value="Unassembled WGS sequence"/>
</dbReference>
<dbReference type="PANTHER" id="PTHR33710:SF62">
    <property type="entry name" value="DUF4283 DOMAIN PROTEIN"/>
    <property type="match status" value="1"/>
</dbReference>
<gene>
    <name evidence="1" type="ORF">STAS_21352</name>
</gene>
<dbReference type="InterPro" id="IPR036691">
    <property type="entry name" value="Endo/exonu/phosph_ase_sf"/>
</dbReference>
<dbReference type="EMBL" id="BKCP01006959">
    <property type="protein sequence ID" value="GER44450.1"/>
    <property type="molecule type" value="Genomic_DNA"/>
</dbReference>
<dbReference type="OrthoDB" id="1741517at2759"/>
<dbReference type="PANTHER" id="PTHR33710">
    <property type="entry name" value="BNAC02G09200D PROTEIN"/>
    <property type="match status" value="1"/>
</dbReference>
<reference evidence="2" key="1">
    <citation type="journal article" date="2019" name="Curr. Biol.">
        <title>Genome Sequence of Striga asiatica Provides Insight into the Evolution of Plant Parasitism.</title>
        <authorList>
            <person name="Yoshida S."/>
            <person name="Kim S."/>
            <person name="Wafula E.K."/>
            <person name="Tanskanen J."/>
            <person name="Kim Y.M."/>
            <person name="Honaas L."/>
            <person name="Yang Z."/>
            <person name="Spallek T."/>
            <person name="Conn C.E."/>
            <person name="Ichihashi Y."/>
            <person name="Cheong K."/>
            <person name="Cui S."/>
            <person name="Der J.P."/>
            <person name="Gundlach H."/>
            <person name="Jiao Y."/>
            <person name="Hori C."/>
            <person name="Ishida J.K."/>
            <person name="Kasahara H."/>
            <person name="Kiba T."/>
            <person name="Kim M.S."/>
            <person name="Koo N."/>
            <person name="Laohavisit A."/>
            <person name="Lee Y.H."/>
            <person name="Lumba S."/>
            <person name="McCourt P."/>
            <person name="Mortimer J.C."/>
            <person name="Mutuku J.M."/>
            <person name="Nomura T."/>
            <person name="Sasaki-Sekimoto Y."/>
            <person name="Seto Y."/>
            <person name="Wang Y."/>
            <person name="Wakatake T."/>
            <person name="Sakakibara H."/>
            <person name="Demura T."/>
            <person name="Yamaguchi S."/>
            <person name="Yoneyama K."/>
            <person name="Manabe R.I."/>
            <person name="Nelson D.C."/>
            <person name="Schulman A.H."/>
            <person name="Timko M.P."/>
            <person name="dePamphilis C.W."/>
            <person name="Choi D."/>
            <person name="Shirasu K."/>
        </authorList>
    </citation>
    <scope>NUCLEOTIDE SEQUENCE [LARGE SCALE GENOMIC DNA]</scope>
    <source>
        <strain evidence="2">cv. UVA1</strain>
    </source>
</reference>
<organism evidence="1 2">
    <name type="scientific">Striga asiatica</name>
    <name type="common">Asiatic witchweed</name>
    <name type="synonym">Buchnera asiatica</name>
    <dbReference type="NCBI Taxonomy" id="4170"/>
    <lineage>
        <taxon>Eukaryota</taxon>
        <taxon>Viridiplantae</taxon>
        <taxon>Streptophyta</taxon>
        <taxon>Embryophyta</taxon>
        <taxon>Tracheophyta</taxon>
        <taxon>Spermatophyta</taxon>
        <taxon>Magnoliopsida</taxon>
        <taxon>eudicotyledons</taxon>
        <taxon>Gunneridae</taxon>
        <taxon>Pentapetalae</taxon>
        <taxon>asterids</taxon>
        <taxon>lamiids</taxon>
        <taxon>Lamiales</taxon>
        <taxon>Orobanchaceae</taxon>
        <taxon>Buchnereae</taxon>
        <taxon>Striga</taxon>
    </lineage>
</organism>
<evidence type="ECO:0000313" key="2">
    <source>
        <dbReference type="Proteomes" id="UP000325081"/>
    </source>
</evidence>